<name>A0A2P5FSZ6_TREOI</name>
<proteinExistence type="predicted"/>
<keyword evidence="2" id="KW-1185">Reference proteome</keyword>
<organism evidence="1 2">
    <name type="scientific">Trema orientale</name>
    <name type="common">Charcoal tree</name>
    <name type="synonym">Celtis orientalis</name>
    <dbReference type="NCBI Taxonomy" id="63057"/>
    <lineage>
        <taxon>Eukaryota</taxon>
        <taxon>Viridiplantae</taxon>
        <taxon>Streptophyta</taxon>
        <taxon>Embryophyta</taxon>
        <taxon>Tracheophyta</taxon>
        <taxon>Spermatophyta</taxon>
        <taxon>Magnoliopsida</taxon>
        <taxon>eudicotyledons</taxon>
        <taxon>Gunneridae</taxon>
        <taxon>Pentapetalae</taxon>
        <taxon>rosids</taxon>
        <taxon>fabids</taxon>
        <taxon>Rosales</taxon>
        <taxon>Cannabaceae</taxon>
        <taxon>Trema</taxon>
    </lineage>
</organism>
<reference evidence="2" key="1">
    <citation type="submission" date="2016-06" db="EMBL/GenBank/DDBJ databases">
        <title>Parallel loss of symbiosis genes in relatives of nitrogen-fixing non-legume Parasponia.</title>
        <authorList>
            <person name="Van Velzen R."/>
            <person name="Holmer R."/>
            <person name="Bu F."/>
            <person name="Rutten L."/>
            <person name="Van Zeijl A."/>
            <person name="Liu W."/>
            <person name="Santuari L."/>
            <person name="Cao Q."/>
            <person name="Sharma T."/>
            <person name="Shen D."/>
            <person name="Roswanjaya Y."/>
            <person name="Wardhani T."/>
            <person name="Kalhor M.S."/>
            <person name="Jansen J."/>
            <person name="Van den Hoogen J."/>
            <person name="Gungor B."/>
            <person name="Hartog M."/>
            <person name="Hontelez J."/>
            <person name="Verver J."/>
            <person name="Yang W.-C."/>
            <person name="Schijlen E."/>
            <person name="Repin R."/>
            <person name="Schilthuizen M."/>
            <person name="Schranz E."/>
            <person name="Heidstra R."/>
            <person name="Miyata K."/>
            <person name="Fedorova E."/>
            <person name="Kohlen W."/>
            <person name="Bisseling T."/>
            <person name="Smit S."/>
            <person name="Geurts R."/>
        </authorList>
    </citation>
    <scope>NUCLEOTIDE SEQUENCE [LARGE SCALE GENOMIC DNA]</scope>
    <source>
        <strain evidence="2">cv. RG33-2</strain>
    </source>
</reference>
<sequence>MTLPAIILSEFWTRITQIIESTWFYLLT</sequence>
<gene>
    <name evidence="1" type="ORF">TorRG33x02_035250</name>
</gene>
<dbReference type="EMBL" id="JXTC01000011">
    <property type="protein sequence ID" value="POO00894.1"/>
    <property type="molecule type" value="Genomic_DNA"/>
</dbReference>
<dbReference type="Proteomes" id="UP000237000">
    <property type="component" value="Unassembled WGS sequence"/>
</dbReference>
<comment type="caution">
    <text evidence="1">The sequence shown here is derived from an EMBL/GenBank/DDBJ whole genome shotgun (WGS) entry which is preliminary data.</text>
</comment>
<protein>
    <submittedName>
        <fullName evidence="1">Uncharacterized protein</fullName>
    </submittedName>
</protein>
<accession>A0A2P5FSZ6</accession>
<dbReference type="AlphaFoldDB" id="A0A2P5FSZ6"/>
<dbReference type="InParanoid" id="A0A2P5FSZ6"/>
<evidence type="ECO:0000313" key="1">
    <source>
        <dbReference type="EMBL" id="POO00894.1"/>
    </source>
</evidence>
<evidence type="ECO:0000313" key="2">
    <source>
        <dbReference type="Proteomes" id="UP000237000"/>
    </source>
</evidence>